<protein>
    <submittedName>
        <fullName evidence="2">Arginine decarboxylase</fullName>
    </submittedName>
</protein>
<reference evidence="1" key="1">
    <citation type="submission" date="2014-07" db="EMBL/GenBank/DDBJ databases">
        <authorList>
            <person name="Martin A.A"/>
            <person name="De Silva N."/>
        </authorList>
    </citation>
    <scope>NUCLEOTIDE SEQUENCE</scope>
</reference>
<evidence type="ECO:0000313" key="1">
    <source>
        <dbReference type="Proteomes" id="UP000035680"/>
    </source>
</evidence>
<accession>A0A0K0FEH9</accession>
<sequence length="72" mass="8556">MLIIQDWLKGMGYQYNCFIEDDMKRYSMPQWKKKPIDLRHVDSLKIDKKFCESKVDEYGINLSDKSDNGSFA</sequence>
<keyword evidence="1" id="KW-1185">Reference proteome</keyword>
<reference evidence="2" key="2">
    <citation type="submission" date="2015-08" db="UniProtKB">
        <authorList>
            <consortium name="WormBaseParasite"/>
        </authorList>
    </citation>
    <scope>IDENTIFICATION</scope>
</reference>
<name>A0A0K0FEH9_STRVS</name>
<organism evidence="1 2">
    <name type="scientific">Strongyloides venezuelensis</name>
    <name type="common">Threadworm</name>
    <dbReference type="NCBI Taxonomy" id="75913"/>
    <lineage>
        <taxon>Eukaryota</taxon>
        <taxon>Metazoa</taxon>
        <taxon>Ecdysozoa</taxon>
        <taxon>Nematoda</taxon>
        <taxon>Chromadorea</taxon>
        <taxon>Rhabditida</taxon>
        <taxon>Tylenchina</taxon>
        <taxon>Panagrolaimomorpha</taxon>
        <taxon>Strongyloidoidea</taxon>
        <taxon>Strongyloididae</taxon>
        <taxon>Strongyloides</taxon>
    </lineage>
</organism>
<dbReference type="Proteomes" id="UP000035680">
    <property type="component" value="Unassembled WGS sequence"/>
</dbReference>
<evidence type="ECO:0000313" key="2">
    <source>
        <dbReference type="WBParaSite" id="SVE_0726300.1"/>
    </source>
</evidence>
<proteinExistence type="predicted"/>
<dbReference type="AlphaFoldDB" id="A0A0K0FEH9"/>
<dbReference type="WBParaSite" id="SVE_0726300.1">
    <property type="protein sequence ID" value="SVE_0726300.1"/>
    <property type="gene ID" value="SVE_0726300"/>
</dbReference>